<feature type="domain" description="RRM" evidence="5">
    <location>
        <begin position="1"/>
        <end position="73"/>
    </location>
</feature>
<proteinExistence type="predicted"/>
<dbReference type="InterPro" id="IPR000504">
    <property type="entry name" value="RRM_dom"/>
</dbReference>
<dbReference type="SUPFAM" id="SSF54928">
    <property type="entry name" value="RNA-binding domain, RBD"/>
    <property type="match status" value="2"/>
</dbReference>
<evidence type="ECO:0000256" key="1">
    <source>
        <dbReference type="ARBA" id="ARBA00022553"/>
    </source>
</evidence>
<keyword evidence="2" id="KW-0677">Repeat</keyword>
<keyword evidence="1" id="KW-0597">Phosphoprotein</keyword>
<dbReference type="PROSITE" id="PS50102">
    <property type="entry name" value="RRM"/>
    <property type="match status" value="2"/>
</dbReference>
<dbReference type="CDD" id="cd12285">
    <property type="entry name" value="RRM3_RBM39_like"/>
    <property type="match status" value="1"/>
</dbReference>
<dbReference type="Pfam" id="PF00076">
    <property type="entry name" value="RRM_1"/>
    <property type="match status" value="2"/>
</dbReference>
<sequence>MQLSNRVKSRDLEEFFSSVGRVRDVKLIMDTKTRRSKGIAYIEFASVESVPLALALNGQKLLGIPIIVQPTQAEKNRAAATMLSLQKYTTVTGPMKLYVGNLHPNITKEMLKGIFDPFGKVENIEIAVDELGISKGYGYVSFYEVEDAKRALEQMNGFLLAEMELKVSHVTSDKQQPGTTNMLDADELERSGIDLGVTGRLQLMAKLAEGTGLQSFLLSNMFDPGCSTDQTYLDIYTEVVKECRPLGGALHVFVDKASQQGNVYVKCASVNATQLAVQYFHGRWVQGRLINAAYVTTENYHQLFPETAYLTTVL</sequence>
<dbReference type="Proteomes" id="UP001235939">
    <property type="component" value="Chromosome 02"/>
</dbReference>
<dbReference type="InterPro" id="IPR029123">
    <property type="entry name" value="RBM39_linker"/>
</dbReference>
<dbReference type="InterPro" id="IPR012677">
    <property type="entry name" value="Nucleotide-bd_a/b_plait_sf"/>
</dbReference>
<evidence type="ECO:0000256" key="4">
    <source>
        <dbReference type="PROSITE-ProRule" id="PRU00176"/>
    </source>
</evidence>
<evidence type="ECO:0000259" key="5">
    <source>
        <dbReference type="PROSITE" id="PS50102"/>
    </source>
</evidence>
<dbReference type="EMBL" id="CP092864">
    <property type="protein sequence ID" value="UYV64075.1"/>
    <property type="molecule type" value="Genomic_DNA"/>
</dbReference>
<dbReference type="CDD" id="cd12283">
    <property type="entry name" value="RRM1_RBM39_like"/>
    <property type="match status" value="1"/>
</dbReference>
<keyword evidence="7" id="KW-1185">Reference proteome</keyword>
<evidence type="ECO:0000313" key="7">
    <source>
        <dbReference type="Proteomes" id="UP001235939"/>
    </source>
</evidence>
<dbReference type="PANTHER" id="PTHR48036">
    <property type="entry name" value="SPLICING FACTOR (PAD-1), PUTATIVE (AFU_ORTHOLOGUE AFUA_1G15810)-RELATED"/>
    <property type="match status" value="1"/>
</dbReference>
<dbReference type="InterPro" id="IPR003954">
    <property type="entry name" value="RRM_euk-type"/>
</dbReference>
<evidence type="ECO:0000313" key="6">
    <source>
        <dbReference type="EMBL" id="UYV64075.1"/>
    </source>
</evidence>
<reference evidence="6 7" key="1">
    <citation type="submission" date="2022-01" db="EMBL/GenBank/DDBJ databases">
        <title>A chromosomal length assembly of Cordylochernes scorpioides.</title>
        <authorList>
            <person name="Zeh D."/>
            <person name="Zeh J."/>
        </authorList>
    </citation>
    <scope>NUCLEOTIDE SEQUENCE [LARGE SCALE GENOMIC DNA]</scope>
    <source>
        <strain evidence="6">IN4F17</strain>
        <tissue evidence="6">Whole Body</tissue>
    </source>
</reference>
<organism evidence="6 7">
    <name type="scientific">Cordylochernes scorpioides</name>
    <dbReference type="NCBI Taxonomy" id="51811"/>
    <lineage>
        <taxon>Eukaryota</taxon>
        <taxon>Metazoa</taxon>
        <taxon>Ecdysozoa</taxon>
        <taxon>Arthropoda</taxon>
        <taxon>Chelicerata</taxon>
        <taxon>Arachnida</taxon>
        <taxon>Pseudoscorpiones</taxon>
        <taxon>Cheliferoidea</taxon>
        <taxon>Chernetidae</taxon>
        <taxon>Cordylochernes</taxon>
    </lineage>
</organism>
<keyword evidence="3 4" id="KW-0694">RNA-binding</keyword>
<dbReference type="Pfam" id="PF15519">
    <property type="entry name" value="RBM39linker"/>
    <property type="match status" value="1"/>
</dbReference>
<dbReference type="SMART" id="SM00360">
    <property type="entry name" value="RRM"/>
    <property type="match status" value="2"/>
</dbReference>
<name>A0ABY6K637_9ARAC</name>
<dbReference type="NCBIfam" id="TIGR01622">
    <property type="entry name" value="SF-CC1"/>
    <property type="match status" value="1"/>
</dbReference>
<evidence type="ECO:0000256" key="2">
    <source>
        <dbReference type="ARBA" id="ARBA00022737"/>
    </source>
</evidence>
<gene>
    <name evidence="6" type="ORF">LAZ67_2006495</name>
</gene>
<protein>
    <submittedName>
        <fullName evidence="6">RBM39</fullName>
    </submittedName>
</protein>
<dbReference type="InterPro" id="IPR035979">
    <property type="entry name" value="RBD_domain_sf"/>
</dbReference>
<dbReference type="SMART" id="SM00361">
    <property type="entry name" value="RRM_1"/>
    <property type="match status" value="2"/>
</dbReference>
<accession>A0ABY6K637</accession>
<evidence type="ECO:0000256" key="3">
    <source>
        <dbReference type="ARBA" id="ARBA00022884"/>
    </source>
</evidence>
<dbReference type="InterPro" id="IPR006509">
    <property type="entry name" value="RBM39_SF"/>
</dbReference>
<feature type="domain" description="RRM" evidence="5">
    <location>
        <begin position="95"/>
        <end position="172"/>
    </location>
</feature>
<dbReference type="Gene3D" id="3.30.70.330">
    <property type="match status" value="3"/>
</dbReference>